<sequence>MENQRICRKCLLKEMGETEFARIVEERLAALPDIVKTPEPEYQKRLAACRECGRLLNGMCALCGCFVELRAAKRVNSCPDSPAKWEAVPAEEFP</sequence>
<comment type="caution">
    <text evidence="1">The sequence shown here is derived from an EMBL/GenBank/DDBJ whole genome shotgun (WGS) entry which is preliminary data.</text>
</comment>
<reference evidence="1" key="2">
    <citation type="journal article" date="2021" name="PeerJ">
        <title>Extensive microbial diversity within the chicken gut microbiome revealed by metagenomics and culture.</title>
        <authorList>
            <person name="Gilroy R."/>
            <person name="Ravi A."/>
            <person name="Getino M."/>
            <person name="Pursley I."/>
            <person name="Horton D.L."/>
            <person name="Alikhan N.F."/>
            <person name="Baker D."/>
            <person name="Gharbi K."/>
            <person name="Hall N."/>
            <person name="Watson M."/>
            <person name="Adriaenssens E.M."/>
            <person name="Foster-Nyarko E."/>
            <person name="Jarju S."/>
            <person name="Secka A."/>
            <person name="Antonio M."/>
            <person name="Oren A."/>
            <person name="Chaudhuri R.R."/>
            <person name="La Ragione R."/>
            <person name="Hildebrand F."/>
            <person name="Pallen M.J."/>
        </authorList>
    </citation>
    <scope>NUCLEOTIDE SEQUENCE</scope>
    <source>
        <strain evidence="1">CHK199-13235</strain>
    </source>
</reference>
<evidence type="ECO:0000313" key="2">
    <source>
        <dbReference type="Proteomes" id="UP000824002"/>
    </source>
</evidence>
<dbReference type="EMBL" id="DVJP01000039">
    <property type="protein sequence ID" value="HIS76357.1"/>
    <property type="molecule type" value="Genomic_DNA"/>
</dbReference>
<dbReference type="AlphaFoldDB" id="A0A9D1K034"/>
<dbReference type="Proteomes" id="UP000824002">
    <property type="component" value="Unassembled WGS sequence"/>
</dbReference>
<evidence type="ECO:0000313" key="1">
    <source>
        <dbReference type="EMBL" id="HIS76357.1"/>
    </source>
</evidence>
<dbReference type="Pfam" id="PF19668">
    <property type="entry name" value="DUF6171"/>
    <property type="match status" value="1"/>
</dbReference>
<organism evidence="1 2">
    <name type="scientific">Candidatus Merdivicinus excrementipullorum</name>
    <dbReference type="NCBI Taxonomy" id="2840867"/>
    <lineage>
        <taxon>Bacteria</taxon>
        <taxon>Bacillati</taxon>
        <taxon>Bacillota</taxon>
        <taxon>Clostridia</taxon>
        <taxon>Eubacteriales</taxon>
        <taxon>Oscillospiraceae</taxon>
        <taxon>Oscillospiraceae incertae sedis</taxon>
        <taxon>Candidatus Merdivicinus</taxon>
    </lineage>
</organism>
<proteinExistence type="predicted"/>
<name>A0A9D1K034_9FIRM</name>
<dbReference type="InterPro" id="IPR046169">
    <property type="entry name" value="DUF6171"/>
</dbReference>
<accession>A0A9D1K034</accession>
<reference evidence="1" key="1">
    <citation type="submission" date="2020-10" db="EMBL/GenBank/DDBJ databases">
        <authorList>
            <person name="Gilroy R."/>
        </authorList>
    </citation>
    <scope>NUCLEOTIDE SEQUENCE</scope>
    <source>
        <strain evidence="1">CHK199-13235</strain>
    </source>
</reference>
<protein>
    <submittedName>
        <fullName evidence="1">Uncharacterized protein</fullName>
    </submittedName>
</protein>
<gene>
    <name evidence="1" type="ORF">IAB51_06030</name>
</gene>